<organism evidence="7 8">
    <name type="scientific">Cyclonatronum proteinivorum</name>
    <dbReference type="NCBI Taxonomy" id="1457365"/>
    <lineage>
        <taxon>Bacteria</taxon>
        <taxon>Pseudomonadati</taxon>
        <taxon>Balneolota</taxon>
        <taxon>Balneolia</taxon>
        <taxon>Balneolales</taxon>
        <taxon>Cyclonatronaceae</taxon>
        <taxon>Cyclonatronum</taxon>
    </lineage>
</organism>
<dbReference type="PANTHER" id="PTHR43806:SF11">
    <property type="entry name" value="CEREVISIN-RELATED"/>
    <property type="match status" value="1"/>
</dbReference>
<dbReference type="PROSITE" id="PS00137">
    <property type="entry name" value="SUBTILASE_HIS"/>
    <property type="match status" value="1"/>
</dbReference>
<proteinExistence type="inferred from homology"/>
<accession>A0A345UNV2</accession>
<dbReference type="Proteomes" id="UP000254808">
    <property type="component" value="Chromosome"/>
</dbReference>
<dbReference type="InterPro" id="IPR022398">
    <property type="entry name" value="Peptidase_S8_His-AS"/>
</dbReference>
<name>A0A345UNV2_9BACT</name>
<dbReference type="SUPFAM" id="SSF52743">
    <property type="entry name" value="Subtilisin-like"/>
    <property type="match status" value="1"/>
</dbReference>
<evidence type="ECO:0000259" key="6">
    <source>
        <dbReference type="Pfam" id="PF00082"/>
    </source>
</evidence>
<keyword evidence="3" id="KW-0378">Hydrolase</keyword>
<dbReference type="KEGG" id="cprv:CYPRO_2916"/>
<dbReference type="InterPro" id="IPR036852">
    <property type="entry name" value="Peptidase_S8/S53_dom_sf"/>
</dbReference>
<dbReference type="OrthoDB" id="1055762at2"/>
<comment type="similarity">
    <text evidence="1 5">Belongs to the peptidase S8 family.</text>
</comment>
<dbReference type="InterPro" id="IPR000209">
    <property type="entry name" value="Peptidase_S8/S53_dom"/>
</dbReference>
<evidence type="ECO:0000256" key="3">
    <source>
        <dbReference type="ARBA" id="ARBA00022801"/>
    </source>
</evidence>
<dbReference type="Gene3D" id="3.40.50.200">
    <property type="entry name" value="Peptidase S8/S53 domain"/>
    <property type="match status" value="1"/>
</dbReference>
<sequence length="380" mass="41547">MKNKLKNRRFRISVCCWILLFMPYWITSYTLAQSVQADQAIPGLINVKFTSETLVESKSTLQSASILNPEIRNVLETRGFERGERIFPYFESSDTLSVSKRTGEQVVLLDLSGWYTIQVADTVNINRLAGNLMGMPGIEAASPEYIFELDEVFPDDPNFLSNDQWGLYNFTNPGNDIHAPQAWEFNTGRSDVTIAVIDGGIDHNHADLDPGDRNRIIMGLDVTTFPIPSTNTMDDIPAGSVGADHGTAVAGIIGAITDNGLQVAGVMWDVKILPVKVIHSSGNHSIQQSHLANGVYFATAQGVDIINMSMSSGASSWWQFTNPLTEASLNAYRSDILFIGSAGNNNSSTVRYPAGFPWVMAIGATDEDDIKTDVSNFGSH</sequence>
<dbReference type="GO" id="GO:0004252">
    <property type="term" value="F:serine-type endopeptidase activity"/>
    <property type="evidence" value="ECO:0007669"/>
    <property type="project" value="InterPro"/>
</dbReference>
<gene>
    <name evidence="7" type="ORF">CYPRO_2916</name>
</gene>
<dbReference type="Pfam" id="PF00082">
    <property type="entry name" value="Peptidase_S8"/>
    <property type="match status" value="1"/>
</dbReference>
<dbReference type="PANTHER" id="PTHR43806">
    <property type="entry name" value="PEPTIDASE S8"/>
    <property type="match status" value="1"/>
</dbReference>
<dbReference type="GO" id="GO:0006508">
    <property type="term" value="P:proteolysis"/>
    <property type="evidence" value="ECO:0007669"/>
    <property type="project" value="UniProtKB-KW"/>
</dbReference>
<protein>
    <submittedName>
        <fullName evidence="7">Thermitase</fullName>
    </submittedName>
</protein>
<dbReference type="InterPro" id="IPR050131">
    <property type="entry name" value="Peptidase_S8_subtilisin-like"/>
</dbReference>
<feature type="domain" description="Peptidase S8/S53" evidence="6">
    <location>
        <begin position="190"/>
        <end position="379"/>
    </location>
</feature>
<evidence type="ECO:0000313" key="8">
    <source>
        <dbReference type="Proteomes" id="UP000254808"/>
    </source>
</evidence>
<keyword evidence="8" id="KW-1185">Reference proteome</keyword>
<evidence type="ECO:0000313" key="7">
    <source>
        <dbReference type="EMBL" id="AXJ02154.1"/>
    </source>
</evidence>
<keyword evidence="2" id="KW-0645">Protease</keyword>
<reference evidence="7 8" key="1">
    <citation type="submission" date="2018-03" db="EMBL/GenBank/DDBJ databases">
        <title>Phenotypic and genomic properties of Cyclonatronum proteinivorum gen. nov., sp. nov., a haloalkaliphilic bacteroidete from soda lakes possessing Na+-translocating rhodopsin.</title>
        <authorList>
            <person name="Toshchakov S.V."/>
            <person name="Korzhenkov A."/>
            <person name="Samarov N.I."/>
            <person name="Kublanov I.V."/>
            <person name="Muntyan M.S."/>
            <person name="Sorokin D.Y."/>
        </authorList>
    </citation>
    <scope>NUCLEOTIDE SEQUENCE [LARGE SCALE GENOMIC DNA]</scope>
    <source>
        <strain evidence="7 8">Omega</strain>
    </source>
</reference>
<dbReference type="InterPro" id="IPR015500">
    <property type="entry name" value="Peptidase_S8_subtilisin-rel"/>
</dbReference>
<dbReference type="AlphaFoldDB" id="A0A345UNV2"/>
<dbReference type="EMBL" id="CP027806">
    <property type="protein sequence ID" value="AXJ02154.1"/>
    <property type="molecule type" value="Genomic_DNA"/>
</dbReference>
<evidence type="ECO:0000256" key="2">
    <source>
        <dbReference type="ARBA" id="ARBA00022670"/>
    </source>
</evidence>
<comment type="caution">
    <text evidence="5">Lacks conserved residue(s) required for the propagation of feature annotation.</text>
</comment>
<evidence type="ECO:0000256" key="4">
    <source>
        <dbReference type="ARBA" id="ARBA00022825"/>
    </source>
</evidence>
<evidence type="ECO:0000256" key="1">
    <source>
        <dbReference type="ARBA" id="ARBA00011073"/>
    </source>
</evidence>
<evidence type="ECO:0000256" key="5">
    <source>
        <dbReference type="PROSITE-ProRule" id="PRU01240"/>
    </source>
</evidence>
<keyword evidence="4" id="KW-0720">Serine protease</keyword>
<dbReference type="PROSITE" id="PS51892">
    <property type="entry name" value="SUBTILASE"/>
    <property type="match status" value="1"/>
</dbReference>
<dbReference type="PRINTS" id="PR00723">
    <property type="entry name" value="SUBTILISIN"/>
</dbReference>